<evidence type="ECO:0000313" key="12">
    <source>
        <dbReference type="EMBL" id="PCS18063.1"/>
    </source>
</evidence>
<evidence type="ECO:0000256" key="8">
    <source>
        <dbReference type="ARBA" id="ARBA00023306"/>
    </source>
</evidence>
<evidence type="ECO:0000256" key="5">
    <source>
        <dbReference type="ARBA" id="ARBA00022908"/>
    </source>
</evidence>
<dbReference type="InterPro" id="IPR011010">
    <property type="entry name" value="DNA_brk_join_enz"/>
</dbReference>
<protein>
    <submittedName>
        <fullName evidence="12">Site-specific tyrosine recombinase XerS</fullName>
    </submittedName>
</protein>
<evidence type="ECO:0000259" key="11">
    <source>
        <dbReference type="PROSITE" id="PS51900"/>
    </source>
</evidence>
<feature type="domain" description="Core-binding (CB)" evidence="11">
    <location>
        <begin position="15"/>
        <end position="120"/>
    </location>
</feature>
<keyword evidence="2" id="KW-0963">Cytoplasm</keyword>
<comment type="caution">
    <text evidence="12">The sequence shown here is derived from an EMBL/GenBank/DDBJ whole genome shotgun (WGS) entry which is preliminary data.</text>
</comment>
<keyword evidence="8" id="KW-0131">Cell cycle</keyword>
<dbReference type="InterPro" id="IPR050090">
    <property type="entry name" value="Tyrosine_recombinase_XerCD"/>
</dbReference>
<proteinExistence type="predicted"/>
<dbReference type="Pfam" id="PF00589">
    <property type="entry name" value="Phage_integrase"/>
    <property type="match status" value="1"/>
</dbReference>
<evidence type="ECO:0000256" key="2">
    <source>
        <dbReference type="ARBA" id="ARBA00022490"/>
    </source>
</evidence>
<gene>
    <name evidence="12" type="ORF">RU92_GL002368</name>
</gene>
<evidence type="ECO:0000256" key="1">
    <source>
        <dbReference type="ARBA" id="ARBA00004496"/>
    </source>
</evidence>
<feature type="domain" description="Tyr recombinase" evidence="10">
    <location>
        <begin position="155"/>
        <end position="355"/>
    </location>
</feature>
<dbReference type="GO" id="GO:0007059">
    <property type="term" value="P:chromosome segregation"/>
    <property type="evidence" value="ECO:0007669"/>
    <property type="project" value="UniProtKB-KW"/>
</dbReference>
<keyword evidence="6 9" id="KW-0238">DNA-binding</keyword>
<dbReference type="PROSITE" id="PS51898">
    <property type="entry name" value="TYR_RECOMBINASE"/>
    <property type="match status" value="1"/>
</dbReference>
<dbReference type="InterPro" id="IPR002104">
    <property type="entry name" value="Integrase_catalytic"/>
</dbReference>
<dbReference type="EMBL" id="JXKC01000007">
    <property type="protein sequence ID" value="PCS18063.1"/>
    <property type="molecule type" value="Genomic_DNA"/>
</dbReference>
<keyword evidence="3" id="KW-0132">Cell division</keyword>
<accession>A0A2A5SSH6</accession>
<organism evidence="12 13">
    <name type="scientific">Lactococcus cremoris subsp. tructae</name>
    <dbReference type="NCBI Taxonomy" id="542833"/>
    <lineage>
        <taxon>Bacteria</taxon>
        <taxon>Bacillati</taxon>
        <taxon>Bacillota</taxon>
        <taxon>Bacilli</taxon>
        <taxon>Lactobacillales</taxon>
        <taxon>Streptococcaceae</taxon>
        <taxon>Lactococcus</taxon>
    </lineage>
</organism>
<evidence type="ECO:0000313" key="13">
    <source>
        <dbReference type="Proteomes" id="UP000218711"/>
    </source>
</evidence>
<evidence type="ECO:0000256" key="6">
    <source>
        <dbReference type="ARBA" id="ARBA00023125"/>
    </source>
</evidence>
<comment type="subcellular location">
    <subcellularLocation>
        <location evidence="1">Cytoplasm</location>
    </subcellularLocation>
</comment>
<reference evidence="12 13" key="1">
    <citation type="submission" date="2014-12" db="EMBL/GenBank/DDBJ databases">
        <title>Draft genome sequences of 10 type strains of Lactococcus.</title>
        <authorList>
            <person name="Sun Z."/>
            <person name="Zhong Z."/>
            <person name="Liu W."/>
            <person name="Zhang W."/>
            <person name="Zhang H."/>
        </authorList>
    </citation>
    <scope>NUCLEOTIDE SEQUENCE [LARGE SCALE GENOMIC DNA]</scope>
    <source>
        <strain evidence="12 13">DSM 21502</strain>
    </source>
</reference>
<dbReference type="InterPro" id="IPR010998">
    <property type="entry name" value="Integrase_recombinase_N"/>
</dbReference>
<dbReference type="GO" id="GO:0005737">
    <property type="term" value="C:cytoplasm"/>
    <property type="evidence" value="ECO:0007669"/>
    <property type="project" value="UniProtKB-SubCell"/>
</dbReference>
<evidence type="ECO:0000259" key="10">
    <source>
        <dbReference type="PROSITE" id="PS51898"/>
    </source>
</evidence>
<evidence type="ECO:0000256" key="4">
    <source>
        <dbReference type="ARBA" id="ARBA00022829"/>
    </source>
</evidence>
<name>A0A2A5SSH6_LACLC</name>
<dbReference type="Gene3D" id="1.10.443.10">
    <property type="entry name" value="Intergrase catalytic core"/>
    <property type="match status" value="1"/>
</dbReference>
<dbReference type="PROSITE" id="PS51900">
    <property type="entry name" value="CB"/>
    <property type="match status" value="1"/>
</dbReference>
<dbReference type="GO" id="GO:0015074">
    <property type="term" value="P:DNA integration"/>
    <property type="evidence" value="ECO:0007669"/>
    <property type="project" value="UniProtKB-KW"/>
</dbReference>
<evidence type="ECO:0000256" key="7">
    <source>
        <dbReference type="ARBA" id="ARBA00023172"/>
    </source>
</evidence>
<dbReference type="PANTHER" id="PTHR30349">
    <property type="entry name" value="PHAGE INTEGRASE-RELATED"/>
    <property type="match status" value="1"/>
</dbReference>
<evidence type="ECO:0000256" key="9">
    <source>
        <dbReference type="PROSITE-ProRule" id="PRU01248"/>
    </source>
</evidence>
<keyword evidence="5" id="KW-0229">DNA integration</keyword>
<dbReference type="GO" id="GO:0051301">
    <property type="term" value="P:cell division"/>
    <property type="evidence" value="ECO:0007669"/>
    <property type="project" value="UniProtKB-KW"/>
</dbReference>
<keyword evidence="4" id="KW-0159">Chromosome partition</keyword>
<dbReference type="InterPro" id="IPR013762">
    <property type="entry name" value="Integrase-like_cat_sf"/>
</dbReference>
<evidence type="ECO:0000256" key="3">
    <source>
        <dbReference type="ARBA" id="ARBA00022618"/>
    </source>
</evidence>
<dbReference type="CDD" id="cd00397">
    <property type="entry name" value="DNA_BRE_C"/>
    <property type="match status" value="1"/>
</dbReference>
<dbReference type="GO" id="GO:0003677">
    <property type="term" value="F:DNA binding"/>
    <property type="evidence" value="ECO:0007669"/>
    <property type="project" value="UniProtKB-UniRule"/>
</dbReference>
<dbReference type="SUPFAM" id="SSF56349">
    <property type="entry name" value="DNA breaking-rejoining enzymes"/>
    <property type="match status" value="1"/>
</dbReference>
<dbReference type="Gene3D" id="1.10.150.130">
    <property type="match status" value="1"/>
</dbReference>
<sequence>MQRETIMKRINKKLKTMPYYIQEYCNSKLSYPYSICTIDAYLNDFQIFLKWMINEKLTFGSEMREIKLDELNSLKKRDVENYLSYRRLGLMSKEFPDKQTSQTTVIRNHAALRSLFKYLSEETENEYGDVYLEKNVMRKVKLKKVRDTLNYRASKLKGRLLLENDPHELLNFVEKKYESHTTSDVMRWKFLCNKKRDLAILSLFLATGIRKSELIDTNVEDLVIEDKVTISVYRKEGKFDVVGVAPFAKRYLIEYLAQREKVGHLLEGKEPLFVTKYSNQIKRISDASVDSVVTKYTAAFNVRATSHDLRHSFATNLYRVSRSSGVVATQLGHNSTMTTDLYVHLVDEEIQEQLEKL</sequence>
<keyword evidence="7" id="KW-0233">DNA recombination</keyword>
<dbReference type="InterPro" id="IPR044068">
    <property type="entry name" value="CB"/>
</dbReference>
<dbReference type="Proteomes" id="UP000218711">
    <property type="component" value="Unassembled WGS sequence"/>
</dbReference>
<dbReference type="PANTHER" id="PTHR30349:SF77">
    <property type="entry name" value="TYROSINE RECOMBINASE XERC"/>
    <property type="match status" value="1"/>
</dbReference>
<dbReference type="AlphaFoldDB" id="A0A2A5SSH6"/>
<dbReference type="GO" id="GO:0006310">
    <property type="term" value="P:DNA recombination"/>
    <property type="evidence" value="ECO:0007669"/>
    <property type="project" value="UniProtKB-KW"/>
</dbReference>
<dbReference type="NCBIfam" id="NF003462">
    <property type="entry name" value="PRK05084.1"/>
    <property type="match status" value="1"/>
</dbReference>
<dbReference type="RefSeq" id="WP_096816366.1">
    <property type="nucleotide sequence ID" value="NZ_JXKC01000007.1"/>
</dbReference>